<dbReference type="Pfam" id="PF00135">
    <property type="entry name" value="COesterase"/>
    <property type="match status" value="1"/>
</dbReference>
<keyword evidence="4" id="KW-0732">Signal</keyword>
<keyword evidence="3" id="KW-1015">Disulfide bond</keyword>
<gene>
    <name evidence="7" type="primary">ces3</name>
</gene>
<protein>
    <recommendedName>
        <fullName evidence="4">Carboxylic ester hydrolase</fullName>
        <ecNumber evidence="4">3.1.1.-</ecNumber>
    </recommendedName>
</protein>
<evidence type="ECO:0000256" key="4">
    <source>
        <dbReference type="RuleBase" id="RU361235"/>
    </source>
</evidence>
<evidence type="ECO:0000259" key="5">
    <source>
        <dbReference type="Pfam" id="PF00135"/>
    </source>
</evidence>
<evidence type="ECO:0000313" key="6">
    <source>
        <dbReference type="Proteomes" id="UP000192220"/>
    </source>
</evidence>
<dbReference type="STRING" id="52670.A0A2I4D2A3"/>
<dbReference type="PANTHER" id="PTHR11559">
    <property type="entry name" value="CARBOXYLESTERASE"/>
    <property type="match status" value="1"/>
</dbReference>
<dbReference type="SUPFAM" id="SSF53474">
    <property type="entry name" value="alpha/beta-Hydrolases"/>
    <property type="match status" value="1"/>
</dbReference>
<accession>A0A2I4D2A3</accession>
<dbReference type="InterPro" id="IPR019819">
    <property type="entry name" value="Carboxylesterase_B_CS"/>
</dbReference>
<evidence type="ECO:0000256" key="3">
    <source>
        <dbReference type="ARBA" id="ARBA00023157"/>
    </source>
</evidence>
<dbReference type="RefSeq" id="XP_013886367.1">
    <property type="nucleotide sequence ID" value="XM_014030913.1"/>
</dbReference>
<dbReference type="KEGG" id="alim:106534315"/>
<evidence type="ECO:0000256" key="2">
    <source>
        <dbReference type="ARBA" id="ARBA00022801"/>
    </source>
</evidence>
<dbReference type="InterPro" id="IPR002018">
    <property type="entry name" value="CarbesteraseB"/>
</dbReference>
<dbReference type="OrthoDB" id="3200163at2759"/>
<name>A0A2I4D2A3_AUSLI</name>
<keyword evidence="6" id="KW-1185">Reference proteome</keyword>
<dbReference type="EC" id="3.1.1.-" evidence="4"/>
<evidence type="ECO:0000313" key="7">
    <source>
        <dbReference type="RefSeq" id="XP_013886367.1"/>
    </source>
</evidence>
<feature type="domain" description="Carboxylesterase type B" evidence="5">
    <location>
        <begin position="32"/>
        <end position="552"/>
    </location>
</feature>
<sequence length="573" mass="63357">MRTVLVFVVLLPALLVRTHLTPGALNTGPGDLVVSLRNGPIRGQYQSVKGTERRVRQYLGVPFARPPTGPLRLTAPQSVEPWEEERDCTQHPPMCVQDPELVVNVSRIMSLHYTPPEVSEDCLYLNLYTPAEARPGDKLPVMFWIHGGGLMMGAASQFDGSALAAYENIVVVIIQYRLGILGFLSTGDQHARGNWGLLDQLAALRWVQENIESFGGDPQRVTIAGESAGAISASILTLSPQAKGLFHGAIFQSGVSTIGSYTSNQPLVHTQIIANITGCSSSSSEEMVHCIRTKSKEQLIDATKKVKKPAGDRQRQMKIFLGGVVDNDFLHGTAEELLSKKEVLQVPVMMGITNHEFGWILPQSFLPPGWENGMNQDLILTMVNMFNPSGVSSANRLITEEYLKEAQSPEEVRDRFLEVMGDLLMTLPVLKVAKYHAEAGAPVFMYEFVYRAAVYQNHRPSFVKADHGDDVVFMFGGCFFNGHVKLIGNISKQDEQFCRTMMSYWASFVRTGSPNGPGLVSWPQYNQNQQDYMELGLTPVVKQKLKMDRVQFSTVTLPQKLEQLAAAAAKDTN</sequence>
<dbReference type="InterPro" id="IPR019826">
    <property type="entry name" value="Carboxylesterase_B_AS"/>
</dbReference>
<dbReference type="FunFam" id="3.40.50.1820:FF:000011">
    <property type="entry name" value="Carboxylic ester hydrolase"/>
    <property type="match status" value="1"/>
</dbReference>
<dbReference type="CTD" id="23491"/>
<dbReference type="Gene3D" id="3.40.50.1820">
    <property type="entry name" value="alpha/beta hydrolase"/>
    <property type="match status" value="1"/>
</dbReference>
<dbReference type="AlphaFoldDB" id="A0A2I4D2A3"/>
<proteinExistence type="inferred from homology"/>
<dbReference type="InterPro" id="IPR029058">
    <property type="entry name" value="AB_hydrolase_fold"/>
</dbReference>
<dbReference type="FunCoup" id="A0A2I4D2A3">
    <property type="interactions" value="59"/>
</dbReference>
<dbReference type="CDD" id="cd00312">
    <property type="entry name" value="Esterase_lipase"/>
    <property type="match status" value="1"/>
</dbReference>
<dbReference type="PROSITE" id="PS00941">
    <property type="entry name" value="CARBOXYLESTERASE_B_2"/>
    <property type="match status" value="1"/>
</dbReference>
<dbReference type="Proteomes" id="UP000192220">
    <property type="component" value="Unplaced"/>
</dbReference>
<comment type="similarity">
    <text evidence="1 4">Belongs to the type-B carboxylesterase/lipase family.</text>
</comment>
<feature type="chain" id="PRO_5013987041" description="Carboxylic ester hydrolase" evidence="4">
    <location>
        <begin position="19"/>
        <end position="573"/>
    </location>
</feature>
<evidence type="ECO:0000256" key="1">
    <source>
        <dbReference type="ARBA" id="ARBA00005964"/>
    </source>
</evidence>
<keyword evidence="2 4" id="KW-0378">Hydrolase</keyword>
<organism evidence="6 7">
    <name type="scientific">Austrofundulus limnaeus</name>
    <name type="common">Annual killifish</name>
    <dbReference type="NCBI Taxonomy" id="52670"/>
    <lineage>
        <taxon>Eukaryota</taxon>
        <taxon>Metazoa</taxon>
        <taxon>Chordata</taxon>
        <taxon>Craniata</taxon>
        <taxon>Vertebrata</taxon>
        <taxon>Euteleostomi</taxon>
        <taxon>Actinopterygii</taxon>
        <taxon>Neopterygii</taxon>
        <taxon>Teleostei</taxon>
        <taxon>Neoteleostei</taxon>
        <taxon>Acanthomorphata</taxon>
        <taxon>Ovalentaria</taxon>
        <taxon>Atherinomorphae</taxon>
        <taxon>Cyprinodontiformes</taxon>
        <taxon>Rivulidae</taxon>
        <taxon>Austrofundulus</taxon>
    </lineage>
</organism>
<dbReference type="PROSITE" id="PS00122">
    <property type="entry name" value="CARBOXYLESTERASE_B_1"/>
    <property type="match status" value="1"/>
</dbReference>
<dbReference type="GO" id="GO:0016787">
    <property type="term" value="F:hydrolase activity"/>
    <property type="evidence" value="ECO:0007669"/>
    <property type="project" value="UniProtKB-KW"/>
</dbReference>
<dbReference type="InterPro" id="IPR050309">
    <property type="entry name" value="Type-B_Carboxylest/Lipase"/>
</dbReference>
<dbReference type="InParanoid" id="A0A2I4D2A3"/>
<reference evidence="7" key="1">
    <citation type="submission" date="2025-08" db="UniProtKB">
        <authorList>
            <consortium name="RefSeq"/>
        </authorList>
    </citation>
    <scope>IDENTIFICATION</scope>
</reference>
<feature type="signal peptide" evidence="4">
    <location>
        <begin position="1"/>
        <end position="18"/>
    </location>
</feature>